<dbReference type="PANTHER" id="PTHR24321">
    <property type="entry name" value="DEHYDROGENASES, SHORT CHAIN"/>
    <property type="match status" value="1"/>
</dbReference>
<dbReference type="Proteomes" id="UP000236220">
    <property type="component" value="Unassembled WGS sequence"/>
</dbReference>
<evidence type="ECO:0000259" key="4">
    <source>
        <dbReference type="SMART" id="SM00822"/>
    </source>
</evidence>
<dbReference type="InterPro" id="IPR057326">
    <property type="entry name" value="KR_dom"/>
</dbReference>
<evidence type="ECO:0000313" key="6">
    <source>
        <dbReference type="Proteomes" id="UP000236220"/>
    </source>
</evidence>
<gene>
    <name evidence="5" type="ORF">Lysil_0172</name>
</gene>
<dbReference type="SUPFAM" id="SSF51735">
    <property type="entry name" value="NAD(P)-binding Rossmann-fold domains"/>
    <property type="match status" value="1"/>
</dbReference>
<evidence type="ECO:0000256" key="2">
    <source>
        <dbReference type="ARBA" id="ARBA00023002"/>
    </source>
</evidence>
<dbReference type="AlphaFoldDB" id="A0A2K1Q0I6"/>
<evidence type="ECO:0000256" key="3">
    <source>
        <dbReference type="ARBA" id="ARBA00023027"/>
    </source>
</evidence>
<dbReference type="PRINTS" id="PR00081">
    <property type="entry name" value="GDHRDH"/>
</dbReference>
<dbReference type="PANTHER" id="PTHR24321:SF8">
    <property type="entry name" value="ESTRADIOL 17-BETA-DEHYDROGENASE 8-RELATED"/>
    <property type="match status" value="1"/>
</dbReference>
<dbReference type="EMBL" id="NPZB01000001">
    <property type="protein sequence ID" value="PNS08543.1"/>
    <property type="molecule type" value="Genomic_DNA"/>
</dbReference>
<evidence type="ECO:0000256" key="1">
    <source>
        <dbReference type="ARBA" id="ARBA00006484"/>
    </source>
</evidence>
<evidence type="ECO:0000313" key="5">
    <source>
        <dbReference type="EMBL" id="PNS08543.1"/>
    </source>
</evidence>
<keyword evidence="6" id="KW-1185">Reference proteome</keyword>
<dbReference type="InterPro" id="IPR036291">
    <property type="entry name" value="NAD(P)-bd_dom_sf"/>
</dbReference>
<dbReference type="PROSITE" id="PS00061">
    <property type="entry name" value="ADH_SHORT"/>
    <property type="match status" value="1"/>
</dbReference>
<protein>
    <submittedName>
        <fullName evidence="5">Dehydrogenase</fullName>
    </submittedName>
</protein>
<proteinExistence type="inferred from homology"/>
<dbReference type="Gene3D" id="3.40.50.720">
    <property type="entry name" value="NAD(P)-binding Rossmann-like Domain"/>
    <property type="match status" value="1"/>
</dbReference>
<dbReference type="Pfam" id="PF13561">
    <property type="entry name" value="adh_short_C2"/>
    <property type="match status" value="1"/>
</dbReference>
<dbReference type="InterPro" id="IPR002347">
    <property type="entry name" value="SDR_fam"/>
</dbReference>
<dbReference type="CDD" id="cd05233">
    <property type="entry name" value="SDR_c"/>
    <property type="match status" value="1"/>
</dbReference>
<keyword evidence="2" id="KW-0560">Oxidoreductase</keyword>
<comment type="similarity">
    <text evidence="1">Belongs to the short-chain dehydrogenases/reductases (SDR) family.</text>
</comment>
<dbReference type="PRINTS" id="PR00080">
    <property type="entry name" value="SDRFAMILY"/>
</dbReference>
<sequence length="250" mass="25592">MVTNTSRRFEQRSVIVTGACGGIGLATARRFASEGARVALVDHGVDMRAAVAACSAAGASDVIAIDCDVATEHQVIDACAQVLQRFGAIDVVVNIAGMMVFKPLTELDRADWQRVLGVNLLGAAYFTRQALRHMGQGGAIVNVASVHARATTPLVAAYAASKAGLLSLTRSAAIEGKPLGIRANAILPGAVDTPMLWSNPNLKSGAETIAPEDVGTPDAIAAAIAFLASSDAAFVSGASLDVDGGRLAKL</sequence>
<dbReference type="SMART" id="SM00822">
    <property type="entry name" value="PKS_KR"/>
    <property type="match status" value="1"/>
</dbReference>
<reference evidence="5 6" key="1">
    <citation type="submission" date="2017-08" db="EMBL/GenBank/DDBJ databases">
        <title>Lysobacter sylvestris genome.</title>
        <authorList>
            <person name="Zhang D.-C."/>
            <person name="Albuquerque L."/>
            <person name="Franca L."/>
            <person name="Froufe H.J.C."/>
            <person name="Barroso C."/>
            <person name="Egas C."/>
            <person name="Da Costa M."/>
            <person name="Margesin R."/>
        </authorList>
    </citation>
    <scope>NUCLEOTIDE SEQUENCE [LARGE SCALE GENOMIC DNA]</scope>
    <source>
        <strain evidence="5 6">AM20-91</strain>
    </source>
</reference>
<feature type="domain" description="Ketoreductase" evidence="4">
    <location>
        <begin position="12"/>
        <end position="189"/>
    </location>
</feature>
<dbReference type="GO" id="GO:0016491">
    <property type="term" value="F:oxidoreductase activity"/>
    <property type="evidence" value="ECO:0007669"/>
    <property type="project" value="UniProtKB-KW"/>
</dbReference>
<accession>A0A2K1Q0I6</accession>
<dbReference type="InterPro" id="IPR020904">
    <property type="entry name" value="Sc_DH/Rdtase_CS"/>
</dbReference>
<name>A0A2K1Q0I6_9GAMM</name>
<organism evidence="5 6">
    <name type="scientific">Solilutibacter silvestris</name>
    <dbReference type="NCBI Taxonomy" id="1645665"/>
    <lineage>
        <taxon>Bacteria</taxon>
        <taxon>Pseudomonadati</taxon>
        <taxon>Pseudomonadota</taxon>
        <taxon>Gammaproteobacteria</taxon>
        <taxon>Lysobacterales</taxon>
        <taxon>Lysobacteraceae</taxon>
        <taxon>Solilutibacter</taxon>
    </lineage>
</organism>
<comment type="caution">
    <text evidence="5">The sequence shown here is derived from an EMBL/GenBank/DDBJ whole genome shotgun (WGS) entry which is preliminary data.</text>
</comment>
<dbReference type="FunFam" id="3.40.50.720:FF:000084">
    <property type="entry name" value="Short-chain dehydrogenase reductase"/>
    <property type="match status" value="1"/>
</dbReference>
<dbReference type="OrthoDB" id="9787298at2"/>
<keyword evidence="3" id="KW-0520">NAD</keyword>